<sequence>MSEYVEWGALLNVLLVGLLVGAGLPALFAVGVRAIAGPGARAEDGSVSAGRRVLAWICFGIAILAIVGAIAFLAAGGH</sequence>
<protein>
    <submittedName>
        <fullName evidence="2">Uncharacterized protein</fullName>
    </submittedName>
</protein>
<organism evidence="2 3">
    <name type="scientific">Demequina activiva</name>
    <dbReference type="NCBI Taxonomy" id="1582364"/>
    <lineage>
        <taxon>Bacteria</taxon>
        <taxon>Bacillati</taxon>
        <taxon>Actinomycetota</taxon>
        <taxon>Actinomycetes</taxon>
        <taxon>Micrococcales</taxon>
        <taxon>Demequinaceae</taxon>
        <taxon>Demequina</taxon>
    </lineage>
</organism>
<accession>A0A919Q5D5</accession>
<keyword evidence="3" id="KW-1185">Reference proteome</keyword>
<dbReference type="AlphaFoldDB" id="A0A919Q5D5"/>
<evidence type="ECO:0000313" key="3">
    <source>
        <dbReference type="Proteomes" id="UP000652354"/>
    </source>
</evidence>
<name>A0A919Q5D5_9MICO</name>
<keyword evidence="1" id="KW-1133">Transmembrane helix</keyword>
<keyword evidence="1" id="KW-0812">Transmembrane</keyword>
<feature type="transmembrane region" description="Helical" evidence="1">
    <location>
        <begin position="53"/>
        <end position="75"/>
    </location>
</feature>
<gene>
    <name evidence="2" type="ORF">Dac01nite_08920</name>
</gene>
<evidence type="ECO:0000256" key="1">
    <source>
        <dbReference type="SAM" id="Phobius"/>
    </source>
</evidence>
<evidence type="ECO:0000313" key="2">
    <source>
        <dbReference type="EMBL" id="GIG54140.1"/>
    </source>
</evidence>
<reference evidence="2" key="1">
    <citation type="submission" date="2021-01" db="EMBL/GenBank/DDBJ databases">
        <title>Whole genome shotgun sequence of Demequina activiva NBRC 110675.</title>
        <authorList>
            <person name="Komaki H."/>
            <person name="Tamura T."/>
        </authorList>
    </citation>
    <scope>NUCLEOTIDE SEQUENCE</scope>
    <source>
        <strain evidence="2">NBRC 110675</strain>
    </source>
</reference>
<dbReference type="Proteomes" id="UP000652354">
    <property type="component" value="Unassembled WGS sequence"/>
</dbReference>
<keyword evidence="1" id="KW-0472">Membrane</keyword>
<feature type="transmembrane region" description="Helical" evidence="1">
    <location>
        <begin position="12"/>
        <end position="32"/>
    </location>
</feature>
<dbReference type="EMBL" id="BONR01000001">
    <property type="protein sequence ID" value="GIG54140.1"/>
    <property type="molecule type" value="Genomic_DNA"/>
</dbReference>
<comment type="caution">
    <text evidence="2">The sequence shown here is derived from an EMBL/GenBank/DDBJ whole genome shotgun (WGS) entry which is preliminary data.</text>
</comment>
<dbReference type="RefSeq" id="WP_203653639.1">
    <property type="nucleotide sequence ID" value="NZ_BONR01000001.1"/>
</dbReference>
<proteinExistence type="predicted"/>